<dbReference type="InterPro" id="IPR052740">
    <property type="entry name" value="CE4"/>
</dbReference>
<comment type="caution">
    <text evidence="2">The sequence shown here is derived from an EMBL/GenBank/DDBJ whole genome shotgun (WGS) entry which is preliminary data.</text>
</comment>
<dbReference type="PANTHER" id="PTHR45985">
    <property type="match status" value="1"/>
</dbReference>
<accession>A0AAV2SJA6</accession>
<evidence type="ECO:0000256" key="1">
    <source>
        <dbReference type="SAM" id="SignalP"/>
    </source>
</evidence>
<dbReference type="PANTHER" id="PTHR45985:SF3">
    <property type="entry name" value="CHITIN DEACETYLASE-LIKE 4"/>
    <property type="match status" value="1"/>
</dbReference>
<dbReference type="InterPro" id="IPR011330">
    <property type="entry name" value="Glyco_hydro/deAcase_b/a-brl"/>
</dbReference>
<dbReference type="EMBL" id="CAXKWB010075404">
    <property type="protein sequence ID" value="CAL4199099.1"/>
    <property type="molecule type" value="Genomic_DNA"/>
</dbReference>
<proteinExistence type="predicted"/>
<protein>
    <submittedName>
        <fullName evidence="2">Uncharacterized protein</fullName>
    </submittedName>
</protein>
<feature type="chain" id="PRO_5043326703" evidence="1">
    <location>
        <begin position="24"/>
        <end position="183"/>
    </location>
</feature>
<sequence>MKSLKIKCPNYLFLLILFLNCRGNETNNKWDCKDDSCKYNLVAWLKESFHNHYDRNDGVRANRAPFGLYTDFAWFKIDDIGVGSRHRDAYKEFLDYLQDLDDVWIVSLSTVLEYMKDPMWIEDMEDWMKPFNPPIIPPTSDCPDPRVCTYDNPPFDGANHVDVTICTRPCPRSYPWLQNVDGN</sequence>
<dbReference type="SUPFAM" id="SSF88713">
    <property type="entry name" value="Glycoside hydrolase/deacetylase"/>
    <property type="match status" value="1"/>
</dbReference>
<name>A0AAV2SJA6_MEGNR</name>
<keyword evidence="3" id="KW-1185">Reference proteome</keyword>
<dbReference type="AlphaFoldDB" id="A0AAV2SJA6"/>
<dbReference type="Proteomes" id="UP001497623">
    <property type="component" value="Unassembled WGS sequence"/>
</dbReference>
<evidence type="ECO:0000313" key="2">
    <source>
        <dbReference type="EMBL" id="CAL4199099.1"/>
    </source>
</evidence>
<organism evidence="2 3">
    <name type="scientific">Meganyctiphanes norvegica</name>
    <name type="common">Northern krill</name>
    <name type="synonym">Thysanopoda norvegica</name>
    <dbReference type="NCBI Taxonomy" id="48144"/>
    <lineage>
        <taxon>Eukaryota</taxon>
        <taxon>Metazoa</taxon>
        <taxon>Ecdysozoa</taxon>
        <taxon>Arthropoda</taxon>
        <taxon>Crustacea</taxon>
        <taxon>Multicrustacea</taxon>
        <taxon>Malacostraca</taxon>
        <taxon>Eumalacostraca</taxon>
        <taxon>Eucarida</taxon>
        <taxon>Euphausiacea</taxon>
        <taxon>Euphausiidae</taxon>
        <taxon>Meganyctiphanes</taxon>
    </lineage>
</organism>
<evidence type="ECO:0000313" key="3">
    <source>
        <dbReference type="Proteomes" id="UP001497623"/>
    </source>
</evidence>
<keyword evidence="1" id="KW-0732">Signal</keyword>
<reference evidence="2 3" key="1">
    <citation type="submission" date="2024-05" db="EMBL/GenBank/DDBJ databases">
        <authorList>
            <person name="Wallberg A."/>
        </authorList>
    </citation>
    <scope>NUCLEOTIDE SEQUENCE [LARGE SCALE GENOMIC DNA]</scope>
</reference>
<dbReference type="GO" id="GO:0005975">
    <property type="term" value="P:carbohydrate metabolic process"/>
    <property type="evidence" value="ECO:0007669"/>
    <property type="project" value="InterPro"/>
</dbReference>
<gene>
    <name evidence="2" type="ORF">MNOR_LOCUS37447</name>
</gene>
<dbReference type="Gene3D" id="3.20.20.370">
    <property type="entry name" value="Glycoside hydrolase/deacetylase"/>
    <property type="match status" value="1"/>
</dbReference>
<feature type="signal peptide" evidence="1">
    <location>
        <begin position="1"/>
        <end position="23"/>
    </location>
</feature>